<accession>A0A8H7QPN9</accession>
<dbReference type="Proteomes" id="UP000603453">
    <property type="component" value="Unassembled WGS sequence"/>
</dbReference>
<keyword evidence="1" id="KW-0812">Transmembrane</keyword>
<evidence type="ECO:0000313" key="2">
    <source>
        <dbReference type="EMBL" id="KAG2196517.1"/>
    </source>
</evidence>
<dbReference type="EMBL" id="JAEPRD010000145">
    <property type="protein sequence ID" value="KAG2196517.1"/>
    <property type="molecule type" value="Genomic_DNA"/>
</dbReference>
<evidence type="ECO:0000256" key="1">
    <source>
        <dbReference type="SAM" id="Phobius"/>
    </source>
</evidence>
<protein>
    <submittedName>
        <fullName evidence="2">Uncharacterized protein</fullName>
    </submittedName>
</protein>
<feature type="transmembrane region" description="Helical" evidence="1">
    <location>
        <begin position="43"/>
        <end position="75"/>
    </location>
</feature>
<feature type="transmembrane region" description="Helical" evidence="1">
    <location>
        <begin position="5"/>
        <end position="23"/>
    </location>
</feature>
<keyword evidence="1" id="KW-0472">Membrane</keyword>
<organism evidence="2 3">
    <name type="scientific">Mucor saturninus</name>
    <dbReference type="NCBI Taxonomy" id="64648"/>
    <lineage>
        <taxon>Eukaryota</taxon>
        <taxon>Fungi</taxon>
        <taxon>Fungi incertae sedis</taxon>
        <taxon>Mucoromycota</taxon>
        <taxon>Mucoromycotina</taxon>
        <taxon>Mucoromycetes</taxon>
        <taxon>Mucorales</taxon>
        <taxon>Mucorineae</taxon>
        <taxon>Mucoraceae</taxon>
        <taxon>Mucor</taxon>
    </lineage>
</organism>
<keyword evidence="1" id="KW-1133">Transmembrane helix</keyword>
<evidence type="ECO:0000313" key="3">
    <source>
        <dbReference type="Proteomes" id="UP000603453"/>
    </source>
</evidence>
<keyword evidence="3" id="KW-1185">Reference proteome</keyword>
<comment type="caution">
    <text evidence="2">The sequence shown here is derived from an EMBL/GenBank/DDBJ whole genome shotgun (WGS) entry which is preliminary data.</text>
</comment>
<proteinExistence type="predicted"/>
<name>A0A8H7QPN9_9FUNG</name>
<dbReference type="AlphaFoldDB" id="A0A8H7QPN9"/>
<sequence>MVSTAVFKLVNMVGLLGYLLTTIDKFSGWSSDAADVVNGIFHLLAWISFRLSILSIIGAIITCIVGIIYVLLFVLKNLQAPSTMTFEENYAQSPEDYLSESASFLPTHNISLGATAAPDEENSYTPI</sequence>
<reference evidence="2" key="1">
    <citation type="submission" date="2020-12" db="EMBL/GenBank/DDBJ databases">
        <title>Metabolic potential, ecology and presence of endohyphal bacteria is reflected in genomic diversity of Mucoromycotina.</title>
        <authorList>
            <person name="Muszewska A."/>
            <person name="Okrasinska A."/>
            <person name="Steczkiewicz K."/>
            <person name="Drgas O."/>
            <person name="Orlowska M."/>
            <person name="Perlinska-Lenart U."/>
            <person name="Aleksandrzak-Piekarczyk T."/>
            <person name="Szatraj K."/>
            <person name="Zielenkiewicz U."/>
            <person name="Pilsyk S."/>
            <person name="Malc E."/>
            <person name="Mieczkowski P."/>
            <person name="Kruszewska J.S."/>
            <person name="Biernat P."/>
            <person name="Pawlowska J."/>
        </authorList>
    </citation>
    <scope>NUCLEOTIDE SEQUENCE</scope>
    <source>
        <strain evidence="2">WA0000017839</strain>
    </source>
</reference>
<gene>
    <name evidence="2" type="ORF">INT47_012811</name>
</gene>